<reference evidence="2" key="1">
    <citation type="submission" date="2021-03" db="EMBL/GenBank/DDBJ databases">
        <title>Revisited historic fungal species revealed as producer of novel bioactive compounds through whole genome sequencing and comparative genomics.</title>
        <authorList>
            <person name="Vignolle G.A."/>
            <person name="Hochenegger N."/>
            <person name="Mach R.L."/>
            <person name="Mach-Aigner A.R."/>
            <person name="Javad Rahimi M."/>
            <person name="Salim K.A."/>
            <person name="Chan C.M."/>
            <person name="Lim L.B.L."/>
            <person name="Cai F."/>
            <person name="Druzhinina I.S."/>
            <person name="U'Ren J.M."/>
            <person name="Derntl C."/>
        </authorList>
    </citation>
    <scope>NUCLEOTIDE SEQUENCE</scope>
    <source>
        <strain evidence="2">TUCIM 5799</strain>
    </source>
</reference>
<dbReference type="EMBL" id="JAFIMR010000012">
    <property type="protein sequence ID" value="KAI1871870.1"/>
    <property type="molecule type" value="Genomic_DNA"/>
</dbReference>
<gene>
    <name evidence="2" type="ORF">JX265_005856</name>
</gene>
<dbReference type="PANTHER" id="PTHR24148:SF73">
    <property type="entry name" value="HET DOMAIN PROTEIN (AFU_ORTHOLOGUE AFUA_8G01020)"/>
    <property type="match status" value="1"/>
</dbReference>
<sequence length="339" mass="39238">MPPPPAQRPTLTYRRLNSTRKEIRLLELQPAQKIEDQVVCRLITVPLTEDLEFIGLSSLYGDPSETEKVVVNGIPLAIPENLAQALRHVRQVFYPTAVKPRQRAQSKDVKAPRWLQHLLNHVGNVIPDQDLERKIPLRIWLDVLCINQSDDKEKGNQVTSLAQIYGAARMVVGWLGLKSDTTDAGAEVLRQIDEAMPPTWGDPGDEARNPQNYSPHHEWLTKIQHLWEPVAYGLSPLKNDHWVGVADFQNRPYFHRVWILREIMMARYPAFMVGDAIVSWEQVLRLNRFLEEVKERESYVWPAKLKTGIYEWPLDTIHMLLDEFNKKRRQERPHGPGHC</sequence>
<feature type="domain" description="Heterokaryon incompatibility" evidence="1">
    <location>
        <begin position="134"/>
        <end position="262"/>
    </location>
</feature>
<evidence type="ECO:0000313" key="2">
    <source>
        <dbReference type="EMBL" id="KAI1871870.1"/>
    </source>
</evidence>
<evidence type="ECO:0000313" key="3">
    <source>
        <dbReference type="Proteomes" id="UP000829685"/>
    </source>
</evidence>
<evidence type="ECO:0000259" key="1">
    <source>
        <dbReference type="Pfam" id="PF06985"/>
    </source>
</evidence>
<keyword evidence="3" id="KW-1185">Reference proteome</keyword>
<dbReference type="AlphaFoldDB" id="A0A9P9WN94"/>
<proteinExistence type="predicted"/>
<dbReference type="PANTHER" id="PTHR24148">
    <property type="entry name" value="ANKYRIN REPEAT DOMAIN-CONTAINING PROTEIN 39 HOMOLOG-RELATED"/>
    <property type="match status" value="1"/>
</dbReference>
<accession>A0A9P9WN94</accession>
<dbReference type="Proteomes" id="UP000829685">
    <property type="component" value="Unassembled WGS sequence"/>
</dbReference>
<dbReference type="InterPro" id="IPR052895">
    <property type="entry name" value="HetReg/Transcr_Mod"/>
</dbReference>
<comment type="caution">
    <text evidence="2">The sequence shown here is derived from an EMBL/GenBank/DDBJ whole genome shotgun (WGS) entry which is preliminary data.</text>
</comment>
<organism evidence="2 3">
    <name type="scientific">Neoarthrinium moseri</name>
    <dbReference type="NCBI Taxonomy" id="1658444"/>
    <lineage>
        <taxon>Eukaryota</taxon>
        <taxon>Fungi</taxon>
        <taxon>Dikarya</taxon>
        <taxon>Ascomycota</taxon>
        <taxon>Pezizomycotina</taxon>
        <taxon>Sordariomycetes</taxon>
        <taxon>Xylariomycetidae</taxon>
        <taxon>Amphisphaeriales</taxon>
        <taxon>Apiosporaceae</taxon>
        <taxon>Neoarthrinium</taxon>
    </lineage>
</organism>
<dbReference type="Pfam" id="PF06985">
    <property type="entry name" value="HET"/>
    <property type="match status" value="1"/>
</dbReference>
<dbReference type="InterPro" id="IPR010730">
    <property type="entry name" value="HET"/>
</dbReference>
<protein>
    <recommendedName>
        <fullName evidence="1">Heterokaryon incompatibility domain-containing protein</fullName>
    </recommendedName>
</protein>
<name>A0A9P9WN94_9PEZI</name>